<dbReference type="PANTHER" id="PTHR10252">
    <property type="entry name" value="HISTONE-LIKE TRANSCRIPTION FACTOR CCAAT-RELATED"/>
    <property type="match status" value="1"/>
</dbReference>
<dbReference type="GO" id="GO:0001228">
    <property type="term" value="F:DNA-binding transcription activator activity, RNA polymerase II-specific"/>
    <property type="evidence" value="ECO:0007669"/>
    <property type="project" value="TreeGrafter"/>
</dbReference>
<dbReference type="InterPro" id="IPR050568">
    <property type="entry name" value="Transcr_DNA_Rep_Reg"/>
</dbReference>
<dbReference type="AlphaFoldDB" id="A0A2N5RWU1"/>
<feature type="domain" description="Transcription factor CBF/NF-Y/archaeal histone" evidence="8">
    <location>
        <begin position="65"/>
        <end position="128"/>
    </location>
</feature>
<dbReference type="InterPro" id="IPR009072">
    <property type="entry name" value="Histone-fold"/>
</dbReference>
<feature type="compositionally biased region" description="Polar residues" evidence="7">
    <location>
        <begin position="401"/>
        <end position="428"/>
    </location>
</feature>
<dbReference type="GO" id="GO:0046982">
    <property type="term" value="F:protein heterodimerization activity"/>
    <property type="evidence" value="ECO:0007669"/>
    <property type="project" value="InterPro"/>
</dbReference>
<dbReference type="Gene3D" id="1.10.20.10">
    <property type="entry name" value="Histone, subunit A"/>
    <property type="match status" value="1"/>
</dbReference>
<dbReference type="CDD" id="cd22908">
    <property type="entry name" value="HFD_NFYC-like"/>
    <property type="match status" value="1"/>
</dbReference>
<comment type="similarity">
    <text evidence="6">Belongs to the NFYC/HAP5 subunit family.</text>
</comment>
<feature type="compositionally biased region" description="Polar residues" evidence="7">
    <location>
        <begin position="376"/>
        <end position="386"/>
    </location>
</feature>
<evidence type="ECO:0000256" key="4">
    <source>
        <dbReference type="ARBA" id="ARBA00023163"/>
    </source>
</evidence>
<gene>
    <name evidence="9" type="ORF">PCASD_26235</name>
</gene>
<feature type="compositionally biased region" description="Low complexity" evidence="7">
    <location>
        <begin position="17"/>
        <end position="26"/>
    </location>
</feature>
<feature type="region of interest" description="Disordered" evidence="7">
    <location>
        <begin position="261"/>
        <end position="337"/>
    </location>
</feature>
<dbReference type="InterPro" id="IPR003958">
    <property type="entry name" value="CBFA_NFYB_domain"/>
</dbReference>
<comment type="subcellular location">
    <subcellularLocation>
        <location evidence="1">Nucleus</location>
    </subcellularLocation>
</comment>
<dbReference type="GO" id="GO:0000978">
    <property type="term" value="F:RNA polymerase II cis-regulatory region sequence-specific DNA binding"/>
    <property type="evidence" value="ECO:0007669"/>
    <property type="project" value="TreeGrafter"/>
</dbReference>
<evidence type="ECO:0000313" key="9">
    <source>
        <dbReference type="EMBL" id="PLW05466.1"/>
    </source>
</evidence>
<dbReference type="Pfam" id="PF00808">
    <property type="entry name" value="CBFD_NFYB_HMF"/>
    <property type="match status" value="1"/>
</dbReference>
<feature type="compositionally biased region" description="Pro residues" evidence="7">
    <location>
        <begin position="1"/>
        <end position="16"/>
    </location>
</feature>
<dbReference type="SUPFAM" id="SSF47113">
    <property type="entry name" value="Histone-fold"/>
    <property type="match status" value="1"/>
</dbReference>
<evidence type="ECO:0000256" key="7">
    <source>
        <dbReference type="SAM" id="MobiDB-lite"/>
    </source>
</evidence>
<keyword evidence="5" id="KW-0539">Nucleus</keyword>
<dbReference type="PANTHER" id="PTHR10252:SF8">
    <property type="entry name" value="NUCLEAR TRANSCRIPTION FACTOR Y SUBUNIT GAMMA"/>
    <property type="match status" value="1"/>
</dbReference>
<evidence type="ECO:0000256" key="3">
    <source>
        <dbReference type="ARBA" id="ARBA00023125"/>
    </source>
</evidence>
<accession>A0A2N5RWU1</accession>
<evidence type="ECO:0000256" key="2">
    <source>
        <dbReference type="ARBA" id="ARBA00023015"/>
    </source>
</evidence>
<feature type="region of interest" description="Disordered" evidence="7">
    <location>
        <begin position="148"/>
        <end position="214"/>
    </location>
</feature>
<keyword evidence="4" id="KW-0804">Transcription</keyword>
<protein>
    <recommendedName>
        <fullName evidence="8">Transcription factor CBF/NF-Y/archaeal histone domain-containing protein</fullName>
    </recommendedName>
</protein>
<reference evidence="9 10" key="1">
    <citation type="submission" date="2017-11" db="EMBL/GenBank/DDBJ databases">
        <title>De novo assembly and phasing of dikaryotic genomes from two isolates of Puccinia coronata f. sp. avenae, the causal agent of oat crown rust.</title>
        <authorList>
            <person name="Miller M.E."/>
            <person name="Zhang Y."/>
            <person name="Omidvar V."/>
            <person name="Sperschneider J."/>
            <person name="Schwessinger B."/>
            <person name="Raley C."/>
            <person name="Palmer J.M."/>
            <person name="Garnica D."/>
            <person name="Upadhyaya N."/>
            <person name="Rathjen J."/>
            <person name="Taylor J.M."/>
            <person name="Park R.F."/>
            <person name="Dodds P.N."/>
            <person name="Hirsch C.D."/>
            <person name="Kianian S.F."/>
            <person name="Figueroa M."/>
        </authorList>
    </citation>
    <scope>NUCLEOTIDE SEQUENCE [LARGE SCALE GENOMIC DNA]</scope>
    <source>
        <strain evidence="9">12SD80</strain>
    </source>
</reference>
<proteinExistence type="inferred from homology"/>
<evidence type="ECO:0000259" key="8">
    <source>
        <dbReference type="Pfam" id="PF00808"/>
    </source>
</evidence>
<evidence type="ECO:0000256" key="5">
    <source>
        <dbReference type="ARBA" id="ARBA00023242"/>
    </source>
</evidence>
<feature type="region of interest" description="Disordered" evidence="7">
    <location>
        <begin position="398"/>
        <end position="471"/>
    </location>
</feature>
<feature type="compositionally biased region" description="Polar residues" evidence="7">
    <location>
        <begin position="283"/>
        <end position="292"/>
    </location>
</feature>
<comment type="caution">
    <text evidence="9">The sequence shown here is derived from an EMBL/GenBank/DDBJ whole genome shotgun (WGS) entry which is preliminary data.</text>
</comment>
<feature type="region of interest" description="Disordered" evidence="7">
    <location>
        <begin position="349"/>
        <end position="386"/>
    </location>
</feature>
<feature type="compositionally biased region" description="Low complexity" evidence="7">
    <location>
        <begin position="152"/>
        <end position="169"/>
    </location>
</feature>
<keyword evidence="2" id="KW-0805">Transcription regulation</keyword>
<evidence type="ECO:0000256" key="6">
    <source>
        <dbReference type="ARBA" id="ARBA00038129"/>
    </source>
</evidence>
<evidence type="ECO:0000313" key="10">
    <source>
        <dbReference type="Proteomes" id="UP000235392"/>
    </source>
</evidence>
<name>A0A2N5RWU1_9BASI</name>
<dbReference type="Proteomes" id="UP000235392">
    <property type="component" value="Unassembled WGS sequence"/>
</dbReference>
<evidence type="ECO:0000256" key="1">
    <source>
        <dbReference type="ARBA" id="ARBA00004123"/>
    </source>
</evidence>
<dbReference type="FunFam" id="1.10.20.10:FF:000062">
    <property type="entry name" value="Nuclear transcription factor Y subunit C"/>
    <property type="match status" value="1"/>
</dbReference>
<dbReference type="GO" id="GO:0016602">
    <property type="term" value="C:CCAAT-binding factor complex"/>
    <property type="evidence" value="ECO:0007669"/>
    <property type="project" value="TreeGrafter"/>
</dbReference>
<dbReference type="EMBL" id="PGCI01001337">
    <property type="protein sequence ID" value="PLW05466.1"/>
    <property type="molecule type" value="Genomic_DNA"/>
</dbReference>
<feature type="region of interest" description="Disordered" evidence="7">
    <location>
        <begin position="1"/>
        <end position="35"/>
    </location>
</feature>
<organism evidence="9 10">
    <name type="scientific">Puccinia coronata f. sp. avenae</name>
    <dbReference type="NCBI Taxonomy" id="200324"/>
    <lineage>
        <taxon>Eukaryota</taxon>
        <taxon>Fungi</taxon>
        <taxon>Dikarya</taxon>
        <taxon>Basidiomycota</taxon>
        <taxon>Pucciniomycotina</taxon>
        <taxon>Pucciniomycetes</taxon>
        <taxon>Pucciniales</taxon>
        <taxon>Pucciniaceae</taxon>
        <taxon>Puccinia</taxon>
    </lineage>
</organism>
<keyword evidence="3" id="KW-0238">DNA-binding</keyword>
<sequence>MPPTSSPAVPTTPAPAPLLTTSTSTPGGSQFVPRPTTTSQTFLPEFWSHIIRNAEEYQSDFKDGQLPMARIKKLVKSDPDIKMIANEVTVLLDKACEIFINEITVRAFLVANSLNRRTVNNSDVAMAISQSDMFDFLIDIVPTEQISSENGSAGTLPAASTSASPITAPKNTSNRKRRPTLPDLPEETNPIESIVSTPQPSAPPPLPPKKKPKKYRVNRNLLPEEVAVPIPDTELVKKEPSPELPPLGSSHERLLAVPIPDSELIPPRPSKPTWEMAVPISGNGDQSSTSGRSWEMAVPISDSSSHQRGARNSEMAVPISDDLSIPPADRSNKRQRNWELAVPIVDGDAGRPNYSSFEKTPEVERDSLPPAGASYNIHQRQSNYQIPANNRRSWELAVPITDQQPGPSIQERQMRSSNLNSRHQSNRLPSVPIDPALFGLDSSPKLASDVLNPHLPSHPEYPTHIPIKQEE</sequence>